<comment type="subcellular location">
    <subcellularLocation>
        <location evidence="1 11">Cell outer membrane</location>
        <topology evidence="1 11">Multi-pass membrane protein</topology>
    </subcellularLocation>
</comment>
<keyword evidence="9 11" id="KW-0472">Membrane</keyword>
<evidence type="ECO:0000256" key="13">
    <source>
        <dbReference type="SAM" id="SignalP"/>
    </source>
</evidence>
<feature type="chain" id="PRO_5020651545" evidence="13">
    <location>
        <begin position="24"/>
        <end position="790"/>
    </location>
</feature>
<evidence type="ECO:0000256" key="7">
    <source>
        <dbReference type="ARBA" id="ARBA00023065"/>
    </source>
</evidence>
<evidence type="ECO:0000256" key="2">
    <source>
        <dbReference type="ARBA" id="ARBA00022448"/>
    </source>
</evidence>
<keyword evidence="5 11" id="KW-0812">Transmembrane</keyword>
<keyword evidence="3 11" id="KW-1134">Transmembrane beta strand</keyword>
<dbReference type="RefSeq" id="WP_130160471.1">
    <property type="nucleotide sequence ID" value="NZ_SGIS01000085.1"/>
</dbReference>
<evidence type="ECO:0000256" key="9">
    <source>
        <dbReference type="ARBA" id="ARBA00023136"/>
    </source>
</evidence>
<dbReference type="InterPro" id="IPR039426">
    <property type="entry name" value="TonB-dep_rcpt-like"/>
</dbReference>
<evidence type="ECO:0000256" key="1">
    <source>
        <dbReference type="ARBA" id="ARBA00004571"/>
    </source>
</evidence>
<feature type="domain" description="TonB-dependent receptor-like beta-barrel" evidence="14">
    <location>
        <begin position="297"/>
        <end position="753"/>
    </location>
</feature>
<feature type="signal peptide" evidence="13">
    <location>
        <begin position="1"/>
        <end position="23"/>
    </location>
</feature>
<dbReference type="GO" id="GO:0006826">
    <property type="term" value="P:iron ion transport"/>
    <property type="evidence" value="ECO:0007669"/>
    <property type="project" value="UniProtKB-KW"/>
</dbReference>
<keyword evidence="6" id="KW-0408">Iron</keyword>
<protein>
    <submittedName>
        <fullName evidence="16">TonB-dependent receptor</fullName>
    </submittedName>
</protein>
<evidence type="ECO:0000256" key="6">
    <source>
        <dbReference type="ARBA" id="ARBA00023004"/>
    </source>
</evidence>
<keyword evidence="2 11" id="KW-0813">Transport</keyword>
<reference evidence="16 17" key="1">
    <citation type="submission" date="2019-02" db="EMBL/GenBank/DDBJ databases">
        <authorList>
            <person name="Li Y."/>
        </authorList>
    </citation>
    <scope>NUCLEOTIDE SEQUENCE [LARGE SCALE GENOMIC DNA]</scope>
    <source>
        <strain evidence="16 17">3-7</strain>
    </source>
</reference>
<evidence type="ECO:0000259" key="15">
    <source>
        <dbReference type="Pfam" id="PF07715"/>
    </source>
</evidence>
<dbReference type="GO" id="GO:0009279">
    <property type="term" value="C:cell outer membrane"/>
    <property type="evidence" value="ECO:0007669"/>
    <property type="project" value="UniProtKB-SubCell"/>
</dbReference>
<keyword evidence="13" id="KW-0732">Signal</keyword>
<dbReference type="PANTHER" id="PTHR32552">
    <property type="entry name" value="FERRICHROME IRON RECEPTOR-RELATED"/>
    <property type="match status" value="1"/>
</dbReference>
<dbReference type="InterPro" id="IPR036942">
    <property type="entry name" value="Beta-barrel_TonB_sf"/>
</dbReference>
<dbReference type="InterPro" id="IPR012910">
    <property type="entry name" value="Plug_dom"/>
</dbReference>
<sequence length="790" mass="83389">MNNRALAATAAAILAFAPLAAHAAAPDDAPVAEAAGQPDTDILVTARRRAEDPQTIPGALSVVSGALLDRSYTINTQGLAVLVPALNYSSANPRNTAFTIRGLGSSVVAVSQANDGLEPGVGYYVDQVYHARPATAAFDFSDIDHIEVLRGPQGTLFGKNSTAGAISISTRLPTFEPEAEEELSIGSRNFVQAKAAASGALIGDSVAGRISAVVTRRDGVIRDTRTGADLNTIGNQAVRGQVLIKPNDTLQVRLTADFSNFQSDCCTQVYLRVAPTLKAAARQYAALAANLPGGAYQPASTNPYGRVTDIDAALGTNTNEGGVSAIADWNVGPVTLTSVSAWRFWNWDAANDRDYTGIPIQTSQHIPSRQDQYSQELRFASNGDRALSYVGGLYVFRQRVIGRPISIYGPLATYWLLGGPSAALPANLLDGYGSDGRTDFQSNSYAAFGEANWRPLAGLTLTGGLRYTYETKTGSYTTFTFGGPSGLTQGQINSQLSILRGQVYSAKVDDGSLTGRANVAYDFTPGVLGYASFARGAKSGGINMSGLPLDNANQPALSKAVVRPETNTAYEIGLKTRLFDHRLIFNIDGFYTRVTDFQANVTDTGAAAALRTYLANIPVVTVKGFEADAVATPIPALSLRGSVAYADGEYTAYPNAPCPIEAIGSGTSVCNLSGKPLSSLPKWTVSAGGDYTLPVPALHGAFILHADSVSRTSQYGDPTDSAYTRIEGYTLVNASLGYRNSAGWEIAVFARNLFDANYIQNVTIQAGNSGLILATPSDPRTIGVTFRARQ</sequence>
<dbReference type="OrthoDB" id="9760333at2"/>
<dbReference type="AlphaFoldDB" id="A0A4Q6XRK3"/>
<proteinExistence type="inferred from homology"/>
<evidence type="ECO:0000256" key="4">
    <source>
        <dbReference type="ARBA" id="ARBA00022496"/>
    </source>
</evidence>
<dbReference type="InterPro" id="IPR000531">
    <property type="entry name" value="Beta-barrel_TonB"/>
</dbReference>
<organism evidence="16 17">
    <name type="scientific">Sphingomonas populi</name>
    <dbReference type="NCBI Taxonomy" id="2484750"/>
    <lineage>
        <taxon>Bacteria</taxon>
        <taxon>Pseudomonadati</taxon>
        <taxon>Pseudomonadota</taxon>
        <taxon>Alphaproteobacteria</taxon>
        <taxon>Sphingomonadales</taxon>
        <taxon>Sphingomonadaceae</taxon>
        <taxon>Sphingomonas</taxon>
    </lineage>
</organism>
<evidence type="ECO:0000256" key="3">
    <source>
        <dbReference type="ARBA" id="ARBA00022452"/>
    </source>
</evidence>
<dbReference type="Pfam" id="PF00593">
    <property type="entry name" value="TonB_dep_Rec_b-barrel"/>
    <property type="match status" value="1"/>
</dbReference>
<evidence type="ECO:0000256" key="5">
    <source>
        <dbReference type="ARBA" id="ARBA00022692"/>
    </source>
</evidence>
<evidence type="ECO:0000313" key="16">
    <source>
        <dbReference type="EMBL" id="RZF59127.1"/>
    </source>
</evidence>
<evidence type="ECO:0000313" key="17">
    <source>
        <dbReference type="Proteomes" id="UP000292085"/>
    </source>
</evidence>
<dbReference type="SUPFAM" id="SSF56935">
    <property type="entry name" value="Porins"/>
    <property type="match status" value="1"/>
</dbReference>
<evidence type="ECO:0000259" key="14">
    <source>
        <dbReference type="Pfam" id="PF00593"/>
    </source>
</evidence>
<keyword evidence="17" id="KW-1185">Reference proteome</keyword>
<name>A0A4Q6XRK3_9SPHN</name>
<keyword evidence="16" id="KW-0675">Receptor</keyword>
<dbReference type="Pfam" id="PF07715">
    <property type="entry name" value="Plug"/>
    <property type="match status" value="1"/>
</dbReference>
<comment type="caution">
    <text evidence="16">The sequence shown here is derived from an EMBL/GenBank/DDBJ whole genome shotgun (WGS) entry which is preliminary data.</text>
</comment>
<dbReference type="PANTHER" id="PTHR32552:SF81">
    <property type="entry name" value="TONB-DEPENDENT OUTER MEMBRANE RECEPTOR"/>
    <property type="match status" value="1"/>
</dbReference>
<dbReference type="PROSITE" id="PS52016">
    <property type="entry name" value="TONB_DEPENDENT_REC_3"/>
    <property type="match status" value="1"/>
</dbReference>
<comment type="similarity">
    <text evidence="11 12">Belongs to the TonB-dependent receptor family.</text>
</comment>
<gene>
    <name evidence="16" type="ORF">EWE75_23450</name>
</gene>
<feature type="domain" description="TonB-dependent receptor plug" evidence="15">
    <location>
        <begin position="53"/>
        <end position="165"/>
    </location>
</feature>
<keyword evidence="10 11" id="KW-0998">Cell outer membrane</keyword>
<keyword evidence="7" id="KW-0406">Ion transport</keyword>
<dbReference type="EMBL" id="SGIS01000085">
    <property type="protein sequence ID" value="RZF59127.1"/>
    <property type="molecule type" value="Genomic_DNA"/>
</dbReference>
<evidence type="ECO:0000256" key="11">
    <source>
        <dbReference type="PROSITE-ProRule" id="PRU01360"/>
    </source>
</evidence>
<dbReference type="Proteomes" id="UP000292085">
    <property type="component" value="Unassembled WGS sequence"/>
</dbReference>
<evidence type="ECO:0000256" key="8">
    <source>
        <dbReference type="ARBA" id="ARBA00023077"/>
    </source>
</evidence>
<keyword evidence="4" id="KW-0410">Iron transport</keyword>
<keyword evidence="8 12" id="KW-0798">TonB box</keyword>
<evidence type="ECO:0000256" key="12">
    <source>
        <dbReference type="RuleBase" id="RU003357"/>
    </source>
</evidence>
<evidence type="ECO:0000256" key="10">
    <source>
        <dbReference type="ARBA" id="ARBA00023237"/>
    </source>
</evidence>
<dbReference type="Gene3D" id="2.40.170.20">
    <property type="entry name" value="TonB-dependent receptor, beta-barrel domain"/>
    <property type="match status" value="1"/>
</dbReference>
<accession>A0A4Q6XRK3</accession>